<feature type="transmembrane region" description="Helical" evidence="7">
    <location>
        <begin position="425"/>
        <end position="450"/>
    </location>
</feature>
<evidence type="ECO:0000256" key="4">
    <source>
        <dbReference type="ARBA" id="ARBA00022692"/>
    </source>
</evidence>
<dbReference type="Proteomes" id="UP001370100">
    <property type="component" value="Unassembled WGS sequence"/>
</dbReference>
<feature type="domain" description="Major facilitator superfamily (MFS) profile" evidence="8">
    <location>
        <begin position="9"/>
        <end position="455"/>
    </location>
</feature>
<dbReference type="NCBIfam" id="TIGR00711">
    <property type="entry name" value="efflux_EmrB"/>
    <property type="match status" value="1"/>
</dbReference>
<dbReference type="InterPro" id="IPR004638">
    <property type="entry name" value="EmrB-like"/>
</dbReference>
<gene>
    <name evidence="9" type="ORF">WCD41_30870</name>
</gene>
<proteinExistence type="predicted"/>
<feature type="transmembrane region" description="Helical" evidence="7">
    <location>
        <begin position="100"/>
        <end position="121"/>
    </location>
</feature>
<evidence type="ECO:0000313" key="10">
    <source>
        <dbReference type="Proteomes" id="UP001370100"/>
    </source>
</evidence>
<dbReference type="PROSITE" id="PS50850">
    <property type="entry name" value="MFS"/>
    <property type="match status" value="1"/>
</dbReference>
<dbReference type="PRINTS" id="PR01036">
    <property type="entry name" value="TCRTETB"/>
</dbReference>
<name>A0ABU8NFW3_9PSEU</name>
<dbReference type="EMBL" id="JBBEGL010000020">
    <property type="protein sequence ID" value="MEJ2890895.1"/>
    <property type="molecule type" value="Genomic_DNA"/>
</dbReference>
<dbReference type="PANTHER" id="PTHR42718">
    <property type="entry name" value="MAJOR FACILITATOR SUPERFAMILY MULTIDRUG TRANSPORTER MFSC"/>
    <property type="match status" value="1"/>
</dbReference>
<comment type="subcellular location">
    <subcellularLocation>
        <location evidence="1">Cell membrane</location>
        <topology evidence="1">Multi-pass membrane protein</topology>
    </subcellularLocation>
</comment>
<feature type="transmembrane region" description="Helical" evidence="7">
    <location>
        <begin position="326"/>
        <end position="348"/>
    </location>
</feature>
<feature type="transmembrane region" description="Helical" evidence="7">
    <location>
        <begin position="51"/>
        <end position="68"/>
    </location>
</feature>
<evidence type="ECO:0000256" key="3">
    <source>
        <dbReference type="ARBA" id="ARBA00022475"/>
    </source>
</evidence>
<keyword evidence="10" id="KW-1185">Reference proteome</keyword>
<dbReference type="InterPro" id="IPR011701">
    <property type="entry name" value="MFS"/>
</dbReference>
<dbReference type="PANTHER" id="PTHR42718:SF42">
    <property type="entry name" value="EXPORT PROTEIN"/>
    <property type="match status" value="1"/>
</dbReference>
<evidence type="ECO:0000256" key="5">
    <source>
        <dbReference type="ARBA" id="ARBA00022989"/>
    </source>
</evidence>
<evidence type="ECO:0000256" key="6">
    <source>
        <dbReference type="ARBA" id="ARBA00023136"/>
    </source>
</evidence>
<evidence type="ECO:0000256" key="1">
    <source>
        <dbReference type="ARBA" id="ARBA00004651"/>
    </source>
</evidence>
<feature type="transmembrane region" description="Helical" evidence="7">
    <location>
        <begin position="360"/>
        <end position="379"/>
    </location>
</feature>
<feature type="transmembrane region" description="Helical" evidence="7">
    <location>
        <begin position="400"/>
        <end position="419"/>
    </location>
</feature>
<sequence length="466" mass="46394">MNPRQRTGVLLLVSVTSLMAALDTLVVSTALTTIRQDLGASVESLEWTVNAYNLTLAVLLVPAAALGDRFGRRRVFTAGLVLFTIASAGCALAPDVGTLVVARAVQGVGAAAATALGMTLVGAAYPPEQRGRALGVLEGVTGLAVLAGPGLGGVVTDLVGWEFVFWLNVPIGLVVVPLVLAVVPESHGGDRTLDTPGVVLLAGAALGVVWALTRGNVAGWTSGEVVGSLVAAGVLGGAFVARQRRAVAPLLPARLVRAPGFVAGNLATVGLFVSIFGGVFFYSQLLAVGLGFTPLQTGLGLMAWTSMLFVLGPVGGMLADRIGNRVPLTVGLVLTAAGTAWVALAAAAPDLAYVDLVPGFVVSSVGGSLAMPAAANAVLGGLGPDDVGKAAGVNSTLRELGGVLGLAVLVAVFAPHGGYDGPADFLAGFVPTAWVCAAIVAAGAVAGACVPGPVAADEGELQGWRA</sequence>
<dbReference type="SUPFAM" id="SSF103473">
    <property type="entry name" value="MFS general substrate transporter"/>
    <property type="match status" value="1"/>
</dbReference>
<dbReference type="Gene3D" id="1.20.1250.20">
    <property type="entry name" value="MFS general substrate transporter like domains"/>
    <property type="match status" value="1"/>
</dbReference>
<feature type="transmembrane region" description="Helical" evidence="7">
    <location>
        <begin position="262"/>
        <end position="281"/>
    </location>
</feature>
<feature type="transmembrane region" description="Helical" evidence="7">
    <location>
        <begin position="75"/>
        <end position="94"/>
    </location>
</feature>
<keyword evidence="3" id="KW-1003">Cell membrane</keyword>
<feature type="transmembrane region" description="Helical" evidence="7">
    <location>
        <begin position="225"/>
        <end position="241"/>
    </location>
</feature>
<evidence type="ECO:0000259" key="8">
    <source>
        <dbReference type="PROSITE" id="PS50850"/>
    </source>
</evidence>
<protein>
    <submittedName>
        <fullName evidence="9">MFS transporter</fullName>
    </submittedName>
</protein>
<keyword evidence="6 7" id="KW-0472">Membrane</keyword>
<keyword evidence="4 7" id="KW-0812">Transmembrane</keyword>
<keyword evidence="2" id="KW-0813">Transport</keyword>
<feature type="transmembrane region" description="Helical" evidence="7">
    <location>
        <begin position="133"/>
        <end position="151"/>
    </location>
</feature>
<feature type="transmembrane region" description="Helical" evidence="7">
    <location>
        <begin position="195"/>
        <end position="213"/>
    </location>
</feature>
<reference evidence="9 10" key="1">
    <citation type="submission" date="2024-03" db="EMBL/GenBank/DDBJ databases">
        <title>Actinomycetospora sp. OC33-EN06, a novel actinomycete isolated from wild orchid (Aerides multiflora).</title>
        <authorList>
            <person name="Suriyachadkun C."/>
        </authorList>
    </citation>
    <scope>NUCLEOTIDE SEQUENCE [LARGE SCALE GENOMIC DNA]</scope>
    <source>
        <strain evidence="9 10">OC33-EN06</strain>
    </source>
</reference>
<dbReference type="InterPro" id="IPR036259">
    <property type="entry name" value="MFS_trans_sf"/>
</dbReference>
<comment type="caution">
    <text evidence="9">The sequence shown here is derived from an EMBL/GenBank/DDBJ whole genome shotgun (WGS) entry which is preliminary data.</text>
</comment>
<dbReference type="RefSeq" id="WP_337719097.1">
    <property type="nucleotide sequence ID" value="NZ_JBBEGL010000020.1"/>
</dbReference>
<dbReference type="Pfam" id="PF07690">
    <property type="entry name" value="MFS_1"/>
    <property type="match status" value="1"/>
</dbReference>
<dbReference type="Gene3D" id="1.20.1720.10">
    <property type="entry name" value="Multidrug resistance protein D"/>
    <property type="match status" value="1"/>
</dbReference>
<feature type="transmembrane region" description="Helical" evidence="7">
    <location>
        <begin position="9"/>
        <end position="31"/>
    </location>
</feature>
<evidence type="ECO:0000256" key="7">
    <source>
        <dbReference type="SAM" id="Phobius"/>
    </source>
</evidence>
<accession>A0ABU8NFW3</accession>
<keyword evidence="5 7" id="KW-1133">Transmembrane helix</keyword>
<evidence type="ECO:0000256" key="2">
    <source>
        <dbReference type="ARBA" id="ARBA00022448"/>
    </source>
</evidence>
<organism evidence="9 10">
    <name type="scientific">Actinomycetospora aeridis</name>
    <dbReference type="NCBI Taxonomy" id="3129231"/>
    <lineage>
        <taxon>Bacteria</taxon>
        <taxon>Bacillati</taxon>
        <taxon>Actinomycetota</taxon>
        <taxon>Actinomycetes</taxon>
        <taxon>Pseudonocardiales</taxon>
        <taxon>Pseudonocardiaceae</taxon>
        <taxon>Actinomycetospora</taxon>
    </lineage>
</organism>
<dbReference type="InterPro" id="IPR020846">
    <property type="entry name" value="MFS_dom"/>
</dbReference>
<dbReference type="CDD" id="cd17321">
    <property type="entry name" value="MFS_MMR_MDR_like"/>
    <property type="match status" value="1"/>
</dbReference>
<feature type="transmembrane region" description="Helical" evidence="7">
    <location>
        <begin position="301"/>
        <end position="319"/>
    </location>
</feature>
<evidence type="ECO:0000313" key="9">
    <source>
        <dbReference type="EMBL" id="MEJ2890895.1"/>
    </source>
</evidence>
<feature type="transmembrane region" description="Helical" evidence="7">
    <location>
        <begin position="163"/>
        <end position="183"/>
    </location>
</feature>